<evidence type="ECO:0008006" key="7">
    <source>
        <dbReference type="Google" id="ProtNLM"/>
    </source>
</evidence>
<evidence type="ECO:0000313" key="6">
    <source>
        <dbReference type="Proteomes" id="UP001055153"/>
    </source>
</evidence>
<dbReference type="PANTHER" id="PTHR44757">
    <property type="entry name" value="DIGUANYLATE CYCLASE DGCP"/>
    <property type="match status" value="1"/>
</dbReference>
<dbReference type="PROSITE" id="PS50887">
    <property type="entry name" value="GGDEF"/>
    <property type="match status" value="1"/>
</dbReference>
<dbReference type="Gene3D" id="3.30.450.40">
    <property type="match status" value="1"/>
</dbReference>
<dbReference type="InterPro" id="IPR052155">
    <property type="entry name" value="Biofilm_reg_signaling"/>
</dbReference>
<dbReference type="Gene3D" id="3.20.20.450">
    <property type="entry name" value="EAL domain"/>
    <property type="match status" value="1"/>
</dbReference>
<feature type="domain" description="GGDEF" evidence="4">
    <location>
        <begin position="326"/>
        <end position="458"/>
    </location>
</feature>
<dbReference type="PROSITE" id="PS50112">
    <property type="entry name" value="PAS"/>
    <property type="match status" value="1"/>
</dbReference>
<dbReference type="PANTHER" id="PTHR44757:SF2">
    <property type="entry name" value="BIOFILM ARCHITECTURE MAINTENANCE PROTEIN MBAA"/>
    <property type="match status" value="1"/>
</dbReference>
<dbReference type="EMBL" id="BPQQ01000077">
    <property type="protein sequence ID" value="GJE03465.1"/>
    <property type="molecule type" value="Genomic_DNA"/>
</dbReference>
<feature type="domain" description="EAL" evidence="3">
    <location>
        <begin position="467"/>
        <end position="721"/>
    </location>
</feature>
<dbReference type="SUPFAM" id="SSF55073">
    <property type="entry name" value="Nucleotide cyclase"/>
    <property type="match status" value="1"/>
</dbReference>
<organism evidence="5 6">
    <name type="scientific">Methylobacterium isbiliense</name>
    <dbReference type="NCBI Taxonomy" id="315478"/>
    <lineage>
        <taxon>Bacteria</taxon>
        <taxon>Pseudomonadati</taxon>
        <taxon>Pseudomonadota</taxon>
        <taxon>Alphaproteobacteria</taxon>
        <taxon>Hyphomicrobiales</taxon>
        <taxon>Methylobacteriaceae</taxon>
        <taxon>Methylobacterium</taxon>
    </lineage>
</organism>
<dbReference type="InterPro" id="IPR000160">
    <property type="entry name" value="GGDEF_dom"/>
</dbReference>
<name>A0ABQ4SJT6_9HYPH</name>
<dbReference type="PROSITE" id="PS50883">
    <property type="entry name" value="EAL"/>
    <property type="match status" value="1"/>
</dbReference>
<dbReference type="InterPro" id="IPR000014">
    <property type="entry name" value="PAS"/>
</dbReference>
<dbReference type="PROSITE" id="PS50113">
    <property type="entry name" value="PAC"/>
    <property type="match status" value="1"/>
</dbReference>
<dbReference type="Pfam" id="PF00989">
    <property type="entry name" value="PAS"/>
    <property type="match status" value="1"/>
</dbReference>
<dbReference type="SUPFAM" id="SSF141868">
    <property type="entry name" value="EAL domain-like"/>
    <property type="match status" value="1"/>
</dbReference>
<dbReference type="Pfam" id="PF00563">
    <property type="entry name" value="EAL"/>
    <property type="match status" value="1"/>
</dbReference>
<reference evidence="5" key="1">
    <citation type="journal article" date="2021" name="Front. Microbiol.">
        <title>Comprehensive Comparative Genomics and Phenotyping of Methylobacterium Species.</title>
        <authorList>
            <person name="Alessa O."/>
            <person name="Ogura Y."/>
            <person name="Fujitani Y."/>
            <person name="Takami H."/>
            <person name="Hayashi T."/>
            <person name="Sahin N."/>
            <person name="Tani A."/>
        </authorList>
    </citation>
    <scope>NUCLEOTIDE SEQUENCE</scope>
    <source>
        <strain evidence="5">DSM 17168</strain>
    </source>
</reference>
<dbReference type="CDD" id="cd00130">
    <property type="entry name" value="PAS"/>
    <property type="match status" value="1"/>
</dbReference>
<dbReference type="InterPro" id="IPR035965">
    <property type="entry name" value="PAS-like_dom_sf"/>
</dbReference>
<dbReference type="Gene3D" id="3.30.450.20">
    <property type="entry name" value="PAS domain"/>
    <property type="match status" value="1"/>
</dbReference>
<dbReference type="InterPro" id="IPR043128">
    <property type="entry name" value="Rev_trsase/Diguanyl_cyclase"/>
</dbReference>
<reference evidence="5" key="2">
    <citation type="submission" date="2021-08" db="EMBL/GenBank/DDBJ databases">
        <authorList>
            <person name="Tani A."/>
            <person name="Ola A."/>
            <person name="Ogura Y."/>
            <person name="Katsura K."/>
            <person name="Hayashi T."/>
        </authorList>
    </citation>
    <scope>NUCLEOTIDE SEQUENCE</scope>
    <source>
        <strain evidence="5">DSM 17168</strain>
    </source>
</reference>
<dbReference type="InterPro" id="IPR029016">
    <property type="entry name" value="GAF-like_dom_sf"/>
</dbReference>
<dbReference type="SUPFAM" id="SSF55785">
    <property type="entry name" value="PYP-like sensor domain (PAS domain)"/>
    <property type="match status" value="1"/>
</dbReference>
<dbReference type="SMART" id="SM00267">
    <property type="entry name" value="GGDEF"/>
    <property type="match status" value="1"/>
</dbReference>
<dbReference type="InterPro" id="IPR003018">
    <property type="entry name" value="GAF"/>
</dbReference>
<proteinExistence type="predicted"/>
<keyword evidence="6" id="KW-1185">Reference proteome</keyword>
<evidence type="ECO:0000259" key="1">
    <source>
        <dbReference type="PROSITE" id="PS50112"/>
    </source>
</evidence>
<dbReference type="NCBIfam" id="TIGR00254">
    <property type="entry name" value="GGDEF"/>
    <property type="match status" value="1"/>
</dbReference>
<dbReference type="SMART" id="SM00065">
    <property type="entry name" value="GAF"/>
    <property type="match status" value="1"/>
</dbReference>
<evidence type="ECO:0000259" key="2">
    <source>
        <dbReference type="PROSITE" id="PS50113"/>
    </source>
</evidence>
<protein>
    <recommendedName>
        <fullName evidence="7">Signaling protein</fullName>
    </recommendedName>
</protein>
<dbReference type="SUPFAM" id="SSF55781">
    <property type="entry name" value="GAF domain-like"/>
    <property type="match status" value="1"/>
</dbReference>
<comment type="caution">
    <text evidence="5">The sequence shown here is derived from an EMBL/GenBank/DDBJ whole genome shotgun (WGS) entry which is preliminary data.</text>
</comment>
<accession>A0ABQ4SJT6</accession>
<dbReference type="InterPro" id="IPR029787">
    <property type="entry name" value="Nucleotide_cyclase"/>
</dbReference>
<dbReference type="Proteomes" id="UP001055153">
    <property type="component" value="Unassembled WGS sequence"/>
</dbReference>
<dbReference type="Gene3D" id="3.30.70.270">
    <property type="match status" value="1"/>
</dbReference>
<dbReference type="InterPro" id="IPR035919">
    <property type="entry name" value="EAL_sf"/>
</dbReference>
<dbReference type="InterPro" id="IPR001633">
    <property type="entry name" value="EAL_dom"/>
</dbReference>
<sequence>MGKSAAPDDFLEPGERARLRELAASRAVGSGPDPLIDRIAALAAALCGTSQAAVTLIGEDRQWFKARVGFDLAESARADSFCTHTIRDDAVMVVPDAAEDPRFRDSPLVTGDPRVRFYAGAPLITATGQRIGAVCVLDPEPRPGLDAEQCARLAELARLVMAELDLRRDNLRRDDVARFAAATTFALLGVGADGLITYVNEAGERLFGYGPGEMIGQPVDIIVPPGMRARHRDGFARLAAGGESRLIGKTVQVTAVRRDGSEVPIELTLSAWRGAEGVGIGAVICDVSERQARDARLLNLAHHDPVTGLPNRGHFTSLLAARLAEGTAAVLLMHLDGVQEASDDLGSAAGDALLQAVIIRLLARMEAAATLARWDGDRLAVMLPDPDPTGLLRAACTLQDAFAGAFEIGGRSVHVGASIGAAVGPLHGRDAGEVLASADLALMSARQASARGVRLYEPAMREQVASRRALQDAVRRALESRELVLHYQPQVDLRSGRIVGAEALVRWQHPERGLLLPGAFLPAVESTALALHLGWWTIDEVCRQIAAWRAAGLPRTRIALNLYAAQFRAGTLAQIIEEALHRYRLPADVLELEITETIALQNDGADIEPIRALQARGVGVAFDDFGTGYAALSTLKRFPLTKLKIDRSFVRDLLSDPHDEAIVGAVLAIAGRLGLDVVAEGIETQEQVAALRRMGCKAGQGFLFGRAMPPEAFAHRLAAEADPLPRTATA</sequence>
<dbReference type="CDD" id="cd01949">
    <property type="entry name" value="GGDEF"/>
    <property type="match status" value="1"/>
</dbReference>
<evidence type="ECO:0000259" key="3">
    <source>
        <dbReference type="PROSITE" id="PS50883"/>
    </source>
</evidence>
<dbReference type="InterPro" id="IPR013767">
    <property type="entry name" value="PAS_fold"/>
</dbReference>
<dbReference type="SMART" id="SM00091">
    <property type="entry name" value="PAS"/>
    <property type="match status" value="1"/>
</dbReference>
<feature type="domain" description="PAC" evidence="2">
    <location>
        <begin position="249"/>
        <end position="299"/>
    </location>
</feature>
<feature type="domain" description="PAS" evidence="1">
    <location>
        <begin position="172"/>
        <end position="224"/>
    </location>
</feature>
<dbReference type="InterPro" id="IPR000700">
    <property type="entry name" value="PAS-assoc_C"/>
</dbReference>
<evidence type="ECO:0000259" key="4">
    <source>
        <dbReference type="PROSITE" id="PS50887"/>
    </source>
</evidence>
<dbReference type="SMART" id="SM00052">
    <property type="entry name" value="EAL"/>
    <property type="match status" value="1"/>
</dbReference>
<dbReference type="NCBIfam" id="TIGR00229">
    <property type="entry name" value="sensory_box"/>
    <property type="match status" value="1"/>
</dbReference>
<dbReference type="CDD" id="cd01948">
    <property type="entry name" value="EAL"/>
    <property type="match status" value="1"/>
</dbReference>
<gene>
    <name evidence="5" type="ORF">GMJLKIPL_5420</name>
</gene>
<dbReference type="RefSeq" id="WP_238240856.1">
    <property type="nucleotide sequence ID" value="NZ_BPQQ01000077.1"/>
</dbReference>
<evidence type="ECO:0000313" key="5">
    <source>
        <dbReference type="EMBL" id="GJE03465.1"/>
    </source>
</evidence>
<dbReference type="Pfam" id="PF00990">
    <property type="entry name" value="GGDEF"/>
    <property type="match status" value="1"/>
</dbReference>